<dbReference type="AlphaFoldDB" id="A0A364Y134"/>
<protein>
    <submittedName>
        <fullName evidence="3">Uncharacterized protein</fullName>
    </submittedName>
</protein>
<dbReference type="Proteomes" id="UP000251889">
    <property type="component" value="Unassembled WGS sequence"/>
</dbReference>
<feature type="chain" id="PRO_5016761014" evidence="2">
    <location>
        <begin position="21"/>
        <end position="233"/>
    </location>
</feature>
<reference evidence="3 4" key="1">
    <citation type="submission" date="2018-06" db="EMBL/GenBank/DDBJ databases">
        <title>Chryseolinea flavus sp. nov., a member of the phylum Bacteroidetes isolated from soil.</title>
        <authorList>
            <person name="Li Y."/>
            <person name="Wang J."/>
        </authorList>
    </citation>
    <scope>NUCLEOTIDE SEQUENCE [LARGE SCALE GENOMIC DNA]</scope>
    <source>
        <strain evidence="3 4">SDU1-6</strain>
    </source>
</reference>
<dbReference type="OrthoDB" id="674046at2"/>
<evidence type="ECO:0000313" key="3">
    <source>
        <dbReference type="EMBL" id="RAV99992.1"/>
    </source>
</evidence>
<comment type="caution">
    <text evidence="3">The sequence shown here is derived from an EMBL/GenBank/DDBJ whole genome shotgun (WGS) entry which is preliminary data.</text>
</comment>
<keyword evidence="4" id="KW-1185">Reference proteome</keyword>
<evidence type="ECO:0000256" key="1">
    <source>
        <dbReference type="SAM" id="MobiDB-lite"/>
    </source>
</evidence>
<dbReference type="RefSeq" id="WP_112747830.1">
    <property type="nucleotide sequence ID" value="NZ_QMFY01000008.1"/>
</dbReference>
<evidence type="ECO:0000313" key="4">
    <source>
        <dbReference type="Proteomes" id="UP000251889"/>
    </source>
</evidence>
<feature type="region of interest" description="Disordered" evidence="1">
    <location>
        <begin position="140"/>
        <end position="178"/>
    </location>
</feature>
<gene>
    <name evidence="3" type="ORF">DQQ10_15655</name>
</gene>
<organism evidence="3 4">
    <name type="scientific">Pseudochryseolinea flava</name>
    <dbReference type="NCBI Taxonomy" id="2059302"/>
    <lineage>
        <taxon>Bacteria</taxon>
        <taxon>Pseudomonadati</taxon>
        <taxon>Bacteroidota</taxon>
        <taxon>Cytophagia</taxon>
        <taxon>Cytophagales</taxon>
        <taxon>Fulvivirgaceae</taxon>
        <taxon>Pseudochryseolinea</taxon>
    </lineage>
</organism>
<dbReference type="EMBL" id="QMFY01000008">
    <property type="protein sequence ID" value="RAV99992.1"/>
    <property type="molecule type" value="Genomic_DNA"/>
</dbReference>
<evidence type="ECO:0000256" key="2">
    <source>
        <dbReference type="SAM" id="SignalP"/>
    </source>
</evidence>
<keyword evidence="2" id="KW-0732">Signal</keyword>
<sequence>MKKIGVMFSIMLGAIGFANAQKPAVVTSNEKGWQHIGQVSASFKSQTESIEVIGADEFTSIKIKVSEAPLHIDQLKVVYESGAIEEINVRSQINEGTETRVINLKHPDRDIARVTFTYHTVANSKGEKADVQLYGLKTNQPAGADTYRDEKEEMKEDAREAKEDAKEATQSAGDKVSEGVNDAAAAIADQKLKHKVGPGGETVYLDDNAKYYYINNQGKKVFITKAQLRDKPE</sequence>
<accession>A0A364Y134</accession>
<proteinExistence type="predicted"/>
<name>A0A364Y134_9BACT</name>
<feature type="signal peptide" evidence="2">
    <location>
        <begin position="1"/>
        <end position="20"/>
    </location>
</feature>
<feature type="compositionally biased region" description="Basic and acidic residues" evidence="1">
    <location>
        <begin position="146"/>
        <end position="167"/>
    </location>
</feature>